<evidence type="ECO:0000313" key="2">
    <source>
        <dbReference type="Proteomes" id="UP000785679"/>
    </source>
</evidence>
<accession>A0A8J8T9Y8</accession>
<keyword evidence="2" id="KW-1185">Reference proteome</keyword>
<sequence length="160" mass="18037">MTFLDLIEKFEKKRNIPGPGSYKSKSGPRVLGAMHLMEEKTSFIDEAQYMGKSTPSHQYNIQYNQVLGRTVIAKIHPSKNKPGEKIKFTANDNPSPGQYKADESYFTTQTKSPTFVISKTKTLTMAELKIKEKQGLPAVGQYNLENVFNKTTRGASRGWK</sequence>
<dbReference type="OrthoDB" id="313328at2759"/>
<dbReference type="EMBL" id="RRYP01000617">
    <property type="protein sequence ID" value="TNV87125.1"/>
    <property type="molecule type" value="Genomic_DNA"/>
</dbReference>
<proteinExistence type="predicted"/>
<evidence type="ECO:0000313" key="1">
    <source>
        <dbReference type="EMBL" id="TNV87125.1"/>
    </source>
</evidence>
<dbReference type="AlphaFoldDB" id="A0A8J8T9Y8"/>
<name>A0A8J8T9Y8_HALGN</name>
<reference evidence="1" key="1">
    <citation type="submission" date="2019-06" db="EMBL/GenBank/DDBJ databases">
        <authorList>
            <person name="Zheng W."/>
        </authorList>
    </citation>
    <scope>NUCLEOTIDE SEQUENCE</scope>
    <source>
        <strain evidence="1">QDHG01</strain>
    </source>
</reference>
<dbReference type="Pfam" id="PF07004">
    <property type="entry name" value="SHIPPO-rpt"/>
    <property type="match status" value="2"/>
</dbReference>
<gene>
    <name evidence="1" type="ORF">FGO68_gene5569</name>
</gene>
<protein>
    <submittedName>
        <fullName evidence="1">Uncharacterized protein</fullName>
    </submittedName>
</protein>
<comment type="caution">
    <text evidence="1">The sequence shown here is derived from an EMBL/GenBank/DDBJ whole genome shotgun (WGS) entry which is preliminary data.</text>
</comment>
<dbReference type="Proteomes" id="UP000785679">
    <property type="component" value="Unassembled WGS sequence"/>
</dbReference>
<dbReference type="InterPro" id="IPR010736">
    <property type="entry name" value="SHIPPO-rpt"/>
</dbReference>
<organism evidence="1 2">
    <name type="scientific">Halteria grandinella</name>
    <dbReference type="NCBI Taxonomy" id="5974"/>
    <lineage>
        <taxon>Eukaryota</taxon>
        <taxon>Sar</taxon>
        <taxon>Alveolata</taxon>
        <taxon>Ciliophora</taxon>
        <taxon>Intramacronucleata</taxon>
        <taxon>Spirotrichea</taxon>
        <taxon>Stichotrichia</taxon>
        <taxon>Sporadotrichida</taxon>
        <taxon>Halteriidae</taxon>
        <taxon>Halteria</taxon>
    </lineage>
</organism>